<dbReference type="Pfam" id="PF02777">
    <property type="entry name" value="Sod_Fe_C"/>
    <property type="match status" value="1"/>
</dbReference>
<dbReference type="PRINTS" id="PR01703">
    <property type="entry name" value="MNSODISMTASE"/>
</dbReference>
<dbReference type="GO" id="GO:0046872">
    <property type="term" value="F:metal ion binding"/>
    <property type="evidence" value="ECO:0007669"/>
    <property type="project" value="UniProtKB-KW"/>
</dbReference>
<evidence type="ECO:0000259" key="8">
    <source>
        <dbReference type="Pfam" id="PF02777"/>
    </source>
</evidence>
<comment type="caution">
    <text evidence="9">The sequence shown here is derived from an EMBL/GenBank/DDBJ whole genome shotgun (WGS) entry which is preliminary data.</text>
</comment>
<keyword evidence="10" id="KW-1185">Reference proteome</keyword>
<organism evidence="9 10">
    <name type="scientific">Coccomyxa viridis</name>
    <dbReference type="NCBI Taxonomy" id="1274662"/>
    <lineage>
        <taxon>Eukaryota</taxon>
        <taxon>Viridiplantae</taxon>
        <taxon>Chlorophyta</taxon>
        <taxon>core chlorophytes</taxon>
        <taxon>Trebouxiophyceae</taxon>
        <taxon>Trebouxiophyceae incertae sedis</taxon>
        <taxon>Coccomyxaceae</taxon>
        <taxon>Coccomyxa</taxon>
    </lineage>
</organism>
<dbReference type="Gene3D" id="3.55.40.20">
    <property type="entry name" value="Iron/manganese superoxide dismutase, C-terminal domain"/>
    <property type="match status" value="1"/>
</dbReference>
<evidence type="ECO:0000259" key="7">
    <source>
        <dbReference type="Pfam" id="PF00081"/>
    </source>
</evidence>
<dbReference type="PROSITE" id="PS00088">
    <property type="entry name" value="SOD_MN"/>
    <property type="match status" value="1"/>
</dbReference>
<dbReference type="EMBL" id="CAUYUE010000012">
    <property type="protein sequence ID" value="CAK0785452.1"/>
    <property type="molecule type" value="Genomic_DNA"/>
</dbReference>
<feature type="domain" description="Manganese/iron superoxide dismutase C-terminal" evidence="8">
    <location>
        <begin position="142"/>
        <end position="244"/>
    </location>
</feature>
<protein>
    <recommendedName>
        <fullName evidence="2">superoxide dismutase</fullName>
        <ecNumber evidence="2">1.15.1.1</ecNumber>
    </recommendedName>
</protein>
<feature type="binding site" evidence="5">
    <location>
        <position position="212"/>
    </location>
    <ligand>
        <name>Mn(2+)</name>
        <dbReference type="ChEBI" id="CHEBI:29035"/>
    </ligand>
</feature>
<dbReference type="AlphaFoldDB" id="A0AAV1IFK6"/>
<dbReference type="InterPro" id="IPR036324">
    <property type="entry name" value="Mn/Fe_SOD_N_sf"/>
</dbReference>
<feature type="domain" description="Manganese/iron superoxide dismutase N-terminal" evidence="7">
    <location>
        <begin position="39"/>
        <end position="124"/>
    </location>
</feature>
<evidence type="ECO:0000256" key="5">
    <source>
        <dbReference type="PIRSR" id="PIRSR000349-1"/>
    </source>
</evidence>
<dbReference type="PANTHER" id="PTHR43595:SF2">
    <property type="entry name" value="SMALL RIBOSOMAL SUBUNIT PROTEIN MS42"/>
    <property type="match status" value="1"/>
</dbReference>
<name>A0AAV1IFK6_9CHLO</name>
<keyword evidence="6" id="KW-0732">Signal</keyword>
<dbReference type="PANTHER" id="PTHR43595">
    <property type="entry name" value="37S RIBOSOMAL PROTEIN S26, MITOCHONDRIAL"/>
    <property type="match status" value="1"/>
</dbReference>
<evidence type="ECO:0000256" key="1">
    <source>
        <dbReference type="ARBA" id="ARBA00008714"/>
    </source>
</evidence>
<proteinExistence type="inferred from homology"/>
<dbReference type="InterPro" id="IPR019833">
    <property type="entry name" value="Mn/Fe_SOD_BS"/>
</dbReference>
<dbReference type="InterPro" id="IPR019831">
    <property type="entry name" value="Mn/Fe_SOD_N"/>
</dbReference>
<accession>A0AAV1IFK6</accession>
<keyword evidence="3 5" id="KW-0479">Metal-binding</keyword>
<dbReference type="Proteomes" id="UP001314263">
    <property type="component" value="Unassembled WGS sequence"/>
</dbReference>
<dbReference type="InterPro" id="IPR001189">
    <property type="entry name" value="Mn/Fe_SOD"/>
</dbReference>
<dbReference type="SUPFAM" id="SSF54719">
    <property type="entry name" value="Fe,Mn superoxide dismutase (SOD), C-terminal domain"/>
    <property type="match status" value="1"/>
</dbReference>
<keyword evidence="4" id="KW-0560">Oxidoreductase</keyword>
<feature type="signal peptide" evidence="6">
    <location>
        <begin position="1"/>
        <end position="21"/>
    </location>
</feature>
<feature type="chain" id="PRO_5043337202" description="superoxide dismutase" evidence="6">
    <location>
        <begin position="22"/>
        <end position="263"/>
    </location>
</feature>
<dbReference type="GO" id="GO:0005737">
    <property type="term" value="C:cytoplasm"/>
    <property type="evidence" value="ECO:0007669"/>
    <property type="project" value="TreeGrafter"/>
</dbReference>
<dbReference type="InterPro" id="IPR036314">
    <property type="entry name" value="SOD_C_sf"/>
</dbReference>
<comment type="similarity">
    <text evidence="1">Belongs to the iron/manganese superoxide dismutase family.</text>
</comment>
<feature type="binding site" evidence="5">
    <location>
        <position position="117"/>
    </location>
    <ligand>
        <name>Mn(2+)</name>
        <dbReference type="ChEBI" id="CHEBI:29035"/>
    </ligand>
</feature>
<evidence type="ECO:0000313" key="10">
    <source>
        <dbReference type="Proteomes" id="UP001314263"/>
    </source>
</evidence>
<dbReference type="PIRSF" id="PIRSF000349">
    <property type="entry name" value="SODismutase"/>
    <property type="match status" value="1"/>
</dbReference>
<gene>
    <name evidence="9" type="ORF">CVIRNUC_008661</name>
</gene>
<dbReference type="EC" id="1.15.1.1" evidence="2"/>
<dbReference type="Pfam" id="PF00081">
    <property type="entry name" value="Sod_Fe_N"/>
    <property type="match status" value="1"/>
</dbReference>
<evidence type="ECO:0000256" key="4">
    <source>
        <dbReference type="ARBA" id="ARBA00023002"/>
    </source>
</evidence>
<feature type="binding site" evidence="5">
    <location>
        <position position="216"/>
    </location>
    <ligand>
        <name>Mn(2+)</name>
        <dbReference type="ChEBI" id="CHEBI:29035"/>
    </ligand>
</feature>
<evidence type="ECO:0000313" key="9">
    <source>
        <dbReference type="EMBL" id="CAK0785452.1"/>
    </source>
</evidence>
<evidence type="ECO:0000256" key="6">
    <source>
        <dbReference type="SAM" id="SignalP"/>
    </source>
</evidence>
<evidence type="ECO:0000256" key="3">
    <source>
        <dbReference type="ARBA" id="ARBA00022723"/>
    </source>
</evidence>
<feature type="binding site" evidence="5">
    <location>
        <position position="60"/>
    </location>
    <ligand>
        <name>Mn(2+)</name>
        <dbReference type="ChEBI" id="CHEBI:29035"/>
    </ligand>
</feature>
<dbReference type="GO" id="GO:0004784">
    <property type="term" value="F:superoxide dismutase activity"/>
    <property type="evidence" value="ECO:0007669"/>
    <property type="project" value="UniProtKB-EC"/>
</dbReference>
<reference evidence="9 10" key="1">
    <citation type="submission" date="2023-10" db="EMBL/GenBank/DDBJ databases">
        <authorList>
            <person name="Maclean D."/>
            <person name="Macfadyen A."/>
        </authorList>
    </citation>
    <scope>NUCLEOTIDE SEQUENCE [LARGE SCALE GENOMIC DNA]</scope>
</reference>
<dbReference type="SUPFAM" id="SSF46609">
    <property type="entry name" value="Fe,Mn superoxide dismutase (SOD), N-terminal domain"/>
    <property type="match status" value="1"/>
</dbReference>
<evidence type="ECO:0000256" key="2">
    <source>
        <dbReference type="ARBA" id="ARBA00012682"/>
    </source>
</evidence>
<dbReference type="Gene3D" id="1.10.287.990">
    <property type="entry name" value="Fe,Mn superoxide dismutase (SOD) domain"/>
    <property type="match status" value="1"/>
</dbReference>
<sequence length="263" mass="28721">MKMAHLLSALAVAMLATSVQGQAPAPAPASAATYPLQQPALPYQFWAQEPLIDNMTQMLHWTKHTATYFENVNKAIKPFPALQALTVEQMMPAIGTESIPMNISKAVRNNAGGVYNHLLFFKILMPATAQSNATNNSALPANIGQAINQTFGNYTVFKKNFTEAALSVFGSGWAWLTVAKNGSLAIETTPNQDNPLMVGAKYSGSQPILGIDVWEHAYYLKRQNRRPEYIEAWFYVVNWPQIDANYMAATGSNAAAITSYASA</sequence>
<dbReference type="InterPro" id="IPR019832">
    <property type="entry name" value="Mn/Fe_SOD_C"/>
</dbReference>